<comment type="subcellular location">
    <subcellularLocation>
        <location evidence="1">Membrane</location>
    </subcellularLocation>
</comment>
<dbReference type="EMBL" id="BDQV01000832">
    <property type="protein sequence ID" value="GAY68207.1"/>
    <property type="molecule type" value="Genomic_DNA"/>
</dbReference>
<evidence type="ECO:0000313" key="7">
    <source>
        <dbReference type="Proteomes" id="UP000236630"/>
    </source>
</evidence>
<name>A0A2H5QUA9_CITUN</name>
<dbReference type="InterPro" id="IPR005828">
    <property type="entry name" value="MFS_sugar_transport-like"/>
</dbReference>
<dbReference type="Pfam" id="PF00083">
    <property type="entry name" value="Sugar_tr"/>
    <property type="match status" value="1"/>
</dbReference>
<dbReference type="GO" id="GO:0016020">
    <property type="term" value="C:membrane"/>
    <property type="evidence" value="ECO:0007669"/>
    <property type="project" value="UniProtKB-SubCell"/>
</dbReference>
<dbReference type="GO" id="GO:0022857">
    <property type="term" value="F:transmembrane transporter activity"/>
    <property type="evidence" value="ECO:0007669"/>
    <property type="project" value="InterPro"/>
</dbReference>
<proteinExistence type="predicted"/>
<dbReference type="InterPro" id="IPR036259">
    <property type="entry name" value="MFS_trans_sf"/>
</dbReference>
<keyword evidence="3" id="KW-0812">Transmembrane</keyword>
<evidence type="ECO:0000256" key="1">
    <source>
        <dbReference type="ARBA" id="ARBA00004370"/>
    </source>
</evidence>
<accession>A0A2H5QUA9</accession>
<dbReference type="InterPro" id="IPR050814">
    <property type="entry name" value="Myo-inositol_Transporter"/>
</dbReference>
<keyword evidence="4" id="KW-1133">Transmembrane helix</keyword>
<dbReference type="PANTHER" id="PTHR48020:SF12">
    <property type="entry name" value="PROTON MYO-INOSITOL COTRANSPORTER"/>
    <property type="match status" value="1"/>
</dbReference>
<sequence length="69" mass="7534">MVGCSHRFSLYIAFFAPGMGPVPWTLNSEVYPEQYRGICGVVFVSVCARNSGTDIFGSRADVEREGLGK</sequence>
<organism evidence="6 7">
    <name type="scientific">Citrus unshiu</name>
    <name type="common">Satsuma mandarin</name>
    <name type="synonym">Citrus nobilis var. unshiu</name>
    <dbReference type="NCBI Taxonomy" id="55188"/>
    <lineage>
        <taxon>Eukaryota</taxon>
        <taxon>Viridiplantae</taxon>
        <taxon>Streptophyta</taxon>
        <taxon>Embryophyta</taxon>
        <taxon>Tracheophyta</taxon>
        <taxon>Spermatophyta</taxon>
        <taxon>Magnoliopsida</taxon>
        <taxon>eudicotyledons</taxon>
        <taxon>Gunneridae</taxon>
        <taxon>Pentapetalae</taxon>
        <taxon>rosids</taxon>
        <taxon>malvids</taxon>
        <taxon>Sapindales</taxon>
        <taxon>Rutaceae</taxon>
        <taxon>Aurantioideae</taxon>
        <taxon>Citrus</taxon>
    </lineage>
</organism>
<dbReference type="PANTHER" id="PTHR48020">
    <property type="entry name" value="PROTON MYO-INOSITOL COTRANSPORTER"/>
    <property type="match status" value="1"/>
</dbReference>
<keyword evidence="7" id="KW-1185">Reference proteome</keyword>
<dbReference type="AlphaFoldDB" id="A0A2H5QUA9"/>
<keyword evidence="2" id="KW-0813">Transport</keyword>
<keyword evidence="5" id="KW-0472">Membrane</keyword>
<dbReference type="Gene3D" id="1.20.1250.20">
    <property type="entry name" value="MFS general substrate transporter like domains"/>
    <property type="match status" value="1"/>
</dbReference>
<dbReference type="Proteomes" id="UP000236630">
    <property type="component" value="Unassembled WGS sequence"/>
</dbReference>
<evidence type="ECO:0000313" key="6">
    <source>
        <dbReference type="EMBL" id="GAY68207.1"/>
    </source>
</evidence>
<comment type="caution">
    <text evidence="6">The sequence shown here is derived from an EMBL/GenBank/DDBJ whole genome shotgun (WGS) entry which is preliminary data.</text>
</comment>
<protein>
    <submittedName>
        <fullName evidence="6">Uncharacterized protein</fullName>
    </submittedName>
</protein>
<reference evidence="6 7" key="1">
    <citation type="journal article" date="2017" name="Front. Genet.">
        <title>Draft sequencing of the heterozygous diploid genome of Satsuma (Citrus unshiu Marc.) using a hybrid assembly approach.</title>
        <authorList>
            <person name="Shimizu T."/>
            <person name="Tanizawa Y."/>
            <person name="Mochizuki T."/>
            <person name="Nagasaki H."/>
            <person name="Yoshioka T."/>
            <person name="Toyoda A."/>
            <person name="Fujiyama A."/>
            <person name="Kaminuma E."/>
            <person name="Nakamura Y."/>
        </authorList>
    </citation>
    <scope>NUCLEOTIDE SEQUENCE [LARGE SCALE GENOMIC DNA]</scope>
    <source>
        <strain evidence="7">cv. Miyagawa wase</strain>
    </source>
</reference>
<gene>
    <name evidence="6" type="ORF">CUMW_262330</name>
</gene>
<evidence type="ECO:0000256" key="5">
    <source>
        <dbReference type="ARBA" id="ARBA00023136"/>
    </source>
</evidence>
<evidence type="ECO:0000256" key="4">
    <source>
        <dbReference type="ARBA" id="ARBA00022989"/>
    </source>
</evidence>
<evidence type="ECO:0000256" key="3">
    <source>
        <dbReference type="ARBA" id="ARBA00022692"/>
    </source>
</evidence>
<evidence type="ECO:0000256" key="2">
    <source>
        <dbReference type="ARBA" id="ARBA00022448"/>
    </source>
</evidence>